<evidence type="ECO:0000256" key="3">
    <source>
        <dbReference type="ARBA" id="ARBA00009620"/>
    </source>
</evidence>
<keyword evidence="6" id="KW-0735">Signal-anchor</keyword>
<dbReference type="AlphaFoldDB" id="A0A318EBA6"/>
<name>A0A318EBA6_9GAMM</name>
<keyword evidence="8" id="KW-0186">Copper</keyword>
<comment type="similarity">
    <text evidence="3">Belongs to the COX11/CtaG family.</text>
</comment>
<evidence type="ECO:0000256" key="6">
    <source>
        <dbReference type="ARBA" id="ARBA00022968"/>
    </source>
</evidence>
<dbReference type="PANTHER" id="PTHR21320:SF3">
    <property type="entry name" value="CYTOCHROME C OXIDASE ASSEMBLY PROTEIN COX11, MITOCHONDRIAL-RELATED"/>
    <property type="match status" value="1"/>
</dbReference>
<dbReference type="GO" id="GO:0005507">
    <property type="term" value="F:copper ion binding"/>
    <property type="evidence" value="ECO:0007669"/>
    <property type="project" value="InterPro"/>
</dbReference>
<evidence type="ECO:0000256" key="8">
    <source>
        <dbReference type="ARBA" id="ARBA00023008"/>
    </source>
</evidence>
<keyword evidence="7 10" id="KW-1133">Transmembrane helix</keyword>
<dbReference type="GO" id="GO:0005886">
    <property type="term" value="C:plasma membrane"/>
    <property type="evidence" value="ECO:0007669"/>
    <property type="project" value="UniProtKB-SubCell"/>
</dbReference>
<evidence type="ECO:0000256" key="5">
    <source>
        <dbReference type="ARBA" id="ARBA00022692"/>
    </source>
</evidence>
<evidence type="ECO:0000256" key="10">
    <source>
        <dbReference type="SAM" id="Phobius"/>
    </source>
</evidence>
<keyword evidence="5 10" id="KW-0812">Transmembrane</keyword>
<dbReference type="Gene3D" id="2.60.370.10">
    <property type="entry name" value="Ctag/Cox11"/>
    <property type="match status" value="1"/>
</dbReference>
<protein>
    <recommendedName>
        <fullName evidence="4">Cytochrome c oxidase assembly protein CtaG</fullName>
    </recommendedName>
</protein>
<gene>
    <name evidence="11" type="ORF">C8D93_103369</name>
</gene>
<dbReference type="PANTHER" id="PTHR21320">
    <property type="entry name" value="CYTOCHROME C OXIDASE ASSEMBLY PROTEIN COX11-RELATED"/>
    <property type="match status" value="1"/>
</dbReference>
<evidence type="ECO:0000313" key="11">
    <source>
        <dbReference type="EMBL" id="PXV69793.1"/>
    </source>
</evidence>
<dbReference type="PIRSF" id="PIRSF005413">
    <property type="entry name" value="COX11"/>
    <property type="match status" value="1"/>
</dbReference>
<evidence type="ECO:0000256" key="9">
    <source>
        <dbReference type="ARBA" id="ARBA00023136"/>
    </source>
</evidence>
<comment type="subcellular location">
    <subcellularLocation>
        <location evidence="2">Cell inner membrane</location>
        <topology evidence="2">Single-pass type II membrane protein</topology>
        <orientation evidence="2">Periplasmic side</orientation>
    </subcellularLocation>
</comment>
<dbReference type="NCBIfam" id="NF003465">
    <property type="entry name" value="PRK05089.1"/>
    <property type="match status" value="1"/>
</dbReference>
<dbReference type="InterPro" id="IPR023471">
    <property type="entry name" value="CtaG/Cox11_dom_sf"/>
</dbReference>
<evidence type="ECO:0000256" key="7">
    <source>
        <dbReference type="ARBA" id="ARBA00022989"/>
    </source>
</evidence>
<dbReference type="Proteomes" id="UP000248330">
    <property type="component" value="Unassembled WGS sequence"/>
</dbReference>
<proteinExistence type="inferred from homology"/>
<keyword evidence="12" id="KW-1185">Reference proteome</keyword>
<keyword evidence="9 10" id="KW-0472">Membrane</keyword>
<organism evidence="11 12">
    <name type="scientific">Sinimarinibacterium flocculans</name>
    <dbReference type="NCBI Taxonomy" id="985250"/>
    <lineage>
        <taxon>Bacteria</taxon>
        <taxon>Pseudomonadati</taxon>
        <taxon>Pseudomonadota</taxon>
        <taxon>Gammaproteobacteria</taxon>
        <taxon>Nevskiales</taxon>
        <taxon>Nevskiaceae</taxon>
        <taxon>Sinimarinibacterium</taxon>
    </lineage>
</organism>
<dbReference type="SUPFAM" id="SSF110111">
    <property type="entry name" value="Ctag/Cox11"/>
    <property type="match status" value="1"/>
</dbReference>
<evidence type="ECO:0000256" key="4">
    <source>
        <dbReference type="ARBA" id="ARBA00015384"/>
    </source>
</evidence>
<dbReference type="Pfam" id="PF04442">
    <property type="entry name" value="CtaG_Cox11"/>
    <property type="match status" value="1"/>
</dbReference>
<sequence length="189" mass="20561">MSHPGATDADHGVRGSRIRHALKLGVVVAGMFGFGYALVPIYDMLCDALGINGRVVLEASAAPAVIDTSRTVTVEFVTTVNGGRPWQFHAERPSVDVHPGQMTTVEFFATNTEGHELVAQAVPNVAPTAAAKYLRKTECFCFDNQPFAAGEQKRMPVVFTLDPELPDYVDRVTLSYTFFDVTDVALKQD</sequence>
<dbReference type="InterPro" id="IPR007533">
    <property type="entry name" value="Cyt_c_oxidase_assmbl_CtaG"/>
</dbReference>
<evidence type="ECO:0000313" key="12">
    <source>
        <dbReference type="Proteomes" id="UP000248330"/>
    </source>
</evidence>
<evidence type="ECO:0000256" key="1">
    <source>
        <dbReference type="ARBA" id="ARBA00004007"/>
    </source>
</evidence>
<comment type="caution">
    <text evidence="11">The sequence shown here is derived from an EMBL/GenBank/DDBJ whole genome shotgun (WGS) entry which is preliminary data.</text>
</comment>
<feature type="transmembrane region" description="Helical" evidence="10">
    <location>
        <begin position="21"/>
        <end position="42"/>
    </location>
</feature>
<comment type="function">
    <text evidence="1">Exerts its effect at some terminal stage of cytochrome c oxidase synthesis, probably by being involved in the insertion of the copper B into subunit I.</text>
</comment>
<accession>A0A318EBA6</accession>
<dbReference type="EMBL" id="QICN01000003">
    <property type="protein sequence ID" value="PXV69793.1"/>
    <property type="molecule type" value="Genomic_DNA"/>
</dbReference>
<evidence type="ECO:0000256" key="2">
    <source>
        <dbReference type="ARBA" id="ARBA00004382"/>
    </source>
</evidence>
<dbReference type="RefSeq" id="WP_245903857.1">
    <property type="nucleotide sequence ID" value="NZ_CAKZQT010000029.1"/>
</dbReference>
<reference evidence="11 12" key="1">
    <citation type="submission" date="2018-04" db="EMBL/GenBank/DDBJ databases">
        <title>Genomic Encyclopedia of Type Strains, Phase IV (KMG-IV): sequencing the most valuable type-strain genomes for metagenomic binning, comparative biology and taxonomic classification.</title>
        <authorList>
            <person name="Goeker M."/>
        </authorList>
    </citation>
    <scope>NUCLEOTIDE SEQUENCE [LARGE SCALE GENOMIC DNA]</scope>
    <source>
        <strain evidence="11 12">DSM 104150</strain>
    </source>
</reference>